<dbReference type="eggNOG" id="COG1819">
    <property type="taxonomic scope" value="Bacteria"/>
</dbReference>
<dbReference type="InterPro" id="IPR010610">
    <property type="entry name" value="EryCIII-like_C"/>
</dbReference>
<dbReference type="FunFam" id="3.40.50.2000:FF:000072">
    <property type="entry name" value="Glycosyl transferase"/>
    <property type="match status" value="1"/>
</dbReference>
<keyword evidence="3" id="KW-0808">Transferase</keyword>
<dbReference type="STRING" id="588581.Cpap_4111"/>
<evidence type="ECO:0000313" key="6">
    <source>
        <dbReference type="EMBL" id="EGD49669.1"/>
    </source>
</evidence>
<dbReference type="OrthoDB" id="6620093at2"/>
<dbReference type="RefSeq" id="WP_004616562.1">
    <property type="nucleotide sequence ID" value="NZ_ACXX02000001.1"/>
</dbReference>
<evidence type="ECO:0000256" key="4">
    <source>
        <dbReference type="SAM" id="Phobius"/>
    </source>
</evidence>
<reference evidence="6" key="1">
    <citation type="submission" date="2009-07" db="EMBL/GenBank/DDBJ databases">
        <authorList>
            <consortium name="US DOE Joint Genome Institute (JGI-PGF)"/>
            <person name="Lucas S."/>
            <person name="Copeland A."/>
            <person name="Lapidus A."/>
            <person name="Glavina del Rio T."/>
            <person name="Tice H."/>
            <person name="Bruce D."/>
            <person name="Goodwin L."/>
            <person name="Pitluck S."/>
            <person name="Larimer F."/>
            <person name="Land M.L."/>
            <person name="Mouttaki H."/>
            <person name="He Z."/>
            <person name="Zhou J."/>
            <person name="Hemme C.L."/>
        </authorList>
    </citation>
    <scope>NUCLEOTIDE SEQUENCE [LARGE SCALE GENOMIC DNA]</scope>
    <source>
        <strain evidence="6">DSM 2782</strain>
    </source>
</reference>
<sequence length="410" mass="46431">MSKVFFFNIPFHGHVNPSLGLAQELVKKGEKVIYYGIDSFKEKIESTGAEFRSYGDEFYLDDSFVTYNLTELFKVHMELTELIMDKLLCDIERDKPDYIVHDSLATWGKCAAAAAGIPAIDTFTTLVLAPDGFLLTIGFILSFAMAMITNIPNVLKIQKIRKDLKNKYNVRIESLVDILCNKQGLNLVYTSDLFQPNRQALGNEYKFIGPTSMFRKEAIPQFNIDKRGNRPLLFISMGTIFNNNREFFDKCTEAFGNMEMDVLMSVGKSIHIPSLSIPENFKVKPYNEIPQLEVLKECSIFMTHGGMNSTHEGLYNGVPLIIIPQQQEQAHVAMQVVRTKSGICLKNSKITPDLLKQSVEKIMSDHSYRENALKMRDSFIDAGGPERGVKEIFTYVKQKKIHFSVSEIGG</sequence>
<dbReference type="InterPro" id="IPR050271">
    <property type="entry name" value="UDP-glycosyltransferase"/>
</dbReference>
<evidence type="ECO:0000313" key="7">
    <source>
        <dbReference type="Proteomes" id="UP000003860"/>
    </source>
</evidence>
<keyword evidence="2" id="KW-0328">Glycosyltransferase</keyword>
<comment type="similarity">
    <text evidence="1">Belongs to the UDP-glycosyltransferase family.</text>
</comment>
<dbReference type="EMBL" id="ACXX02000001">
    <property type="protein sequence ID" value="EGD49669.1"/>
    <property type="molecule type" value="Genomic_DNA"/>
</dbReference>
<keyword evidence="4" id="KW-0812">Transmembrane</keyword>
<evidence type="ECO:0000259" key="5">
    <source>
        <dbReference type="Pfam" id="PF06722"/>
    </source>
</evidence>
<dbReference type="GO" id="GO:0008194">
    <property type="term" value="F:UDP-glycosyltransferase activity"/>
    <property type="evidence" value="ECO:0007669"/>
    <property type="project" value="InterPro"/>
</dbReference>
<evidence type="ECO:0000256" key="2">
    <source>
        <dbReference type="ARBA" id="ARBA00022676"/>
    </source>
</evidence>
<reference evidence="6" key="2">
    <citation type="submission" date="2011-01" db="EMBL/GenBank/DDBJ databases">
        <title>The Non-contiguous Finished genome of Clostridium papyrosolvens.</title>
        <authorList>
            <person name="Lucas S."/>
            <person name="Copeland A."/>
            <person name="Lapidus A."/>
            <person name="Cheng J.-F."/>
            <person name="Goodwin L."/>
            <person name="Pitluck S."/>
            <person name="Misra M."/>
            <person name="Chertkov O."/>
            <person name="Detter J.C."/>
            <person name="Han C."/>
            <person name="Tapia R."/>
            <person name="Land M."/>
            <person name="Hauser L."/>
            <person name="Kyrpides N."/>
            <person name="Ivanova N."/>
            <person name="Pagani I."/>
            <person name="Mouttaki H."/>
            <person name="He Z."/>
            <person name="Zhou J."/>
            <person name="Hemme C.L."/>
            <person name="Woyke T."/>
        </authorList>
    </citation>
    <scope>NUCLEOTIDE SEQUENCE [LARGE SCALE GENOMIC DNA]</scope>
    <source>
        <strain evidence="6">DSM 2782</strain>
    </source>
</reference>
<protein>
    <submittedName>
        <fullName evidence="6">Glycosyltransferase, MGT family</fullName>
    </submittedName>
</protein>
<dbReference type="CDD" id="cd03784">
    <property type="entry name" value="GT1_Gtf-like"/>
    <property type="match status" value="1"/>
</dbReference>
<dbReference type="Gene3D" id="3.40.50.2000">
    <property type="entry name" value="Glycogen Phosphorylase B"/>
    <property type="match status" value="2"/>
</dbReference>
<dbReference type="Proteomes" id="UP000003860">
    <property type="component" value="Unassembled WGS sequence"/>
</dbReference>
<dbReference type="Pfam" id="PF06722">
    <property type="entry name" value="EryCIII-like_C"/>
    <property type="match status" value="1"/>
</dbReference>
<evidence type="ECO:0000256" key="1">
    <source>
        <dbReference type="ARBA" id="ARBA00009995"/>
    </source>
</evidence>
<dbReference type="InterPro" id="IPR002213">
    <property type="entry name" value="UDP_glucos_trans"/>
</dbReference>
<dbReference type="NCBIfam" id="TIGR01426">
    <property type="entry name" value="MGT"/>
    <property type="match status" value="1"/>
</dbReference>
<dbReference type="GO" id="GO:0016758">
    <property type="term" value="F:hexosyltransferase activity"/>
    <property type="evidence" value="ECO:0007669"/>
    <property type="project" value="InterPro"/>
</dbReference>
<evidence type="ECO:0000256" key="3">
    <source>
        <dbReference type="ARBA" id="ARBA00022679"/>
    </source>
</evidence>
<gene>
    <name evidence="6" type="ORF">Cpap_4111</name>
</gene>
<dbReference type="SUPFAM" id="SSF53756">
    <property type="entry name" value="UDP-Glycosyltransferase/glycogen phosphorylase"/>
    <property type="match status" value="1"/>
</dbReference>
<keyword evidence="4" id="KW-0472">Membrane</keyword>
<dbReference type="PANTHER" id="PTHR48043:SF145">
    <property type="entry name" value="FI06409P-RELATED"/>
    <property type="match status" value="1"/>
</dbReference>
<dbReference type="InterPro" id="IPR006326">
    <property type="entry name" value="UDPGT_MGT-like"/>
</dbReference>
<comment type="caution">
    <text evidence="6">The sequence shown here is derived from an EMBL/GenBank/DDBJ whole genome shotgun (WGS) entry which is preliminary data.</text>
</comment>
<name>F1T871_9FIRM</name>
<feature type="domain" description="Erythromycin biosynthesis protein CIII-like C-terminal" evidence="5">
    <location>
        <begin position="256"/>
        <end position="386"/>
    </location>
</feature>
<organism evidence="6 7">
    <name type="scientific">Ruminiclostridium papyrosolvens DSM 2782</name>
    <dbReference type="NCBI Taxonomy" id="588581"/>
    <lineage>
        <taxon>Bacteria</taxon>
        <taxon>Bacillati</taxon>
        <taxon>Bacillota</taxon>
        <taxon>Clostridia</taxon>
        <taxon>Eubacteriales</taxon>
        <taxon>Oscillospiraceae</taxon>
        <taxon>Ruminiclostridium</taxon>
    </lineage>
</organism>
<keyword evidence="4" id="KW-1133">Transmembrane helix</keyword>
<keyword evidence="7" id="KW-1185">Reference proteome</keyword>
<proteinExistence type="inferred from homology"/>
<accession>F1T871</accession>
<dbReference type="PANTHER" id="PTHR48043">
    <property type="entry name" value="EG:EG0003.4 PROTEIN-RELATED"/>
    <property type="match status" value="1"/>
</dbReference>
<dbReference type="AlphaFoldDB" id="F1T871"/>
<feature type="transmembrane region" description="Helical" evidence="4">
    <location>
        <begin position="133"/>
        <end position="155"/>
    </location>
</feature>